<feature type="compositionally biased region" description="Polar residues" evidence="1">
    <location>
        <begin position="296"/>
        <end position="321"/>
    </location>
</feature>
<sequence>MMQLLPRGVTAASRLLIQAPRTLTAASAPVIKARVLISFVLLAFANGVTEGKQCACLPYWECIVTGGAAIGYCDQVTSNVCCSFGNDDNNSVTDQIFKPEKALNEPQNDLEQERPATEAPQLTANPHHPPILSTSASPPPPVRLFGDQITRPVISSALARSVPVKRLVTQVSQVGDFDEDRSKLDAFPAGVTIRPGTNRVPTRLVSSTMSPPNILLNNHIIVRRRQFSDGLKGSDPTIGPLYEVVTTSGGQHVLLRLSRPPIRRLQPVGETVELPQGRHILKIVQTPGEITQLSLQSIPTQEPDTQQAATSREEGNSTVPQIKSRKTFSFRPHRAPSSQQLSAHERNTDHEETATPELPPAVRQGSPGREVTLPFKPSQTMLGSRVSRARVFAFSESSQPVPSSGDGLEFVEKPRFSFRDTKQRGN</sequence>
<dbReference type="RefSeq" id="XP_022658728.1">
    <property type="nucleotide sequence ID" value="XM_022802993.1"/>
</dbReference>
<evidence type="ECO:0000313" key="3">
    <source>
        <dbReference type="Proteomes" id="UP000594260"/>
    </source>
</evidence>
<name>A0A7M7K0N2_VARDE</name>
<reference evidence="2" key="1">
    <citation type="submission" date="2021-01" db="UniProtKB">
        <authorList>
            <consortium name="EnsemblMetazoa"/>
        </authorList>
    </citation>
    <scope>IDENTIFICATION</scope>
</reference>
<dbReference type="RefSeq" id="XP_022658724.1">
    <property type="nucleotide sequence ID" value="XM_022802989.1"/>
</dbReference>
<dbReference type="EnsemblMetazoa" id="XM_022802989">
    <property type="protein sequence ID" value="XP_022658724"/>
    <property type="gene ID" value="LOC111249301"/>
</dbReference>
<dbReference type="RefSeq" id="XP_022658726.1">
    <property type="nucleotide sequence ID" value="XM_022802991.1"/>
</dbReference>
<dbReference type="RefSeq" id="XP_022658727.1">
    <property type="nucleotide sequence ID" value="XM_022802992.1"/>
</dbReference>
<proteinExistence type="predicted"/>
<protein>
    <submittedName>
        <fullName evidence="2">Uncharacterized protein</fullName>
    </submittedName>
</protein>
<dbReference type="EnsemblMetazoa" id="XM_022802992">
    <property type="protein sequence ID" value="XP_022658727"/>
    <property type="gene ID" value="LOC111249301"/>
</dbReference>
<dbReference type="EnsemblMetazoa" id="XM_022802995">
    <property type="protein sequence ID" value="XP_022658730"/>
    <property type="gene ID" value="LOC111249301"/>
</dbReference>
<feature type="compositionally biased region" description="Basic residues" evidence="1">
    <location>
        <begin position="323"/>
        <end position="334"/>
    </location>
</feature>
<dbReference type="EnsemblMetazoa" id="XM_022802994">
    <property type="protein sequence ID" value="XP_022658729"/>
    <property type="gene ID" value="LOC111249301"/>
</dbReference>
<dbReference type="AlphaFoldDB" id="A0A7M7K0N2"/>
<feature type="region of interest" description="Disordered" evidence="1">
    <location>
        <begin position="296"/>
        <end position="375"/>
    </location>
</feature>
<feature type="compositionally biased region" description="Basic and acidic residues" evidence="1">
    <location>
        <begin position="343"/>
        <end position="353"/>
    </location>
</feature>
<organism evidence="2 3">
    <name type="scientific">Varroa destructor</name>
    <name type="common">Honeybee mite</name>
    <dbReference type="NCBI Taxonomy" id="109461"/>
    <lineage>
        <taxon>Eukaryota</taxon>
        <taxon>Metazoa</taxon>
        <taxon>Ecdysozoa</taxon>
        <taxon>Arthropoda</taxon>
        <taxon>Chelicerata</taxon>
        <taxon>Arachnida</taxon>
        <taxon>Acari</taxon>
        <taxon>Parasitiformes</taxon>
        <taxon>Mesostigmata</taxon>
        <taxon>Gamasina</taxon>
        <taxon>Dermanyssoidea</taxon>
        <taxon>Varroidae</taxon>
        <taxon>Varroa</taxon>
    </lineage>
</organism>
<dbReference type="RefSeq" id="XP_022658729.1">
    <property type="nucleotide sequence ID" value="XM_022802994.1"/>
</dbReference>
<evidence type="ECO:0000256" key="1">
    <source>
        <dbReference type="SAM" id="MobiDB-lite"/>
    </source>
</evidence>
<dbReference type="KEGG" id="vde:111249301"/>
<dbReference type="RefSeq" id="XP_022658725.1">
    <property type="nucleotide sequence ID" value="XM_022802990.1"/>
</dbReference>
<dbReference type="EnsemblMetazoa" id="XM_022802993">
    <property type="protein sequence ID" value="XP_022658728"/>
    <property type="gene ID" value="LOC111249301"/>
</dbReference>
<accession>A0A7M7K0N2</accession>
<dbReference type="EnsemblMetazoa" id="XM_022802990">
    <property type="protein sequence ID" value="XP_022658725"/>
    <property type="gene ID" value="LOC111249301"/>
</dbReference>
<dbReference type="EnsemblMetazoa" id="XM_022802991">
    <property type="protein sequence ID" value="XP_022658726"/>
    <property type="gene ID" value="LOC111249301"/>
</dbReference>
<dbReference type="InParanoid" id="A0A7M7K0N2"/>
<dbReference type="Proteomes" id="UP000594260">
    <property type="component" value="Unplaced"/>
</dbReference>
<evidence type="ECO:0000313" key="2">
    <source>
        <dbReference type="EnsemblMetazoa" id="XP_022658729"/>
    </source>
</evidence>
<dbReference type="OrthoDB" id="10567307at2759"/>
<dbReference type="RefSeq" id="XP_022658730.1">
    <property type="nucleotide sequence ID" value="XM_022802995.1"/>
</dbReference>
<keyword evidence="3" id="KW-1185">Reference proteome</keyword>
<dbReference type="GeneID" id="111249301"/>